<name>A0A922I8T2_DERFA</name>
<dbReference type="GO" id="GO:0016607">
    <property type="term" value="C:nuclear speck"/>
    <property type="evidence" value="ECO:0007669"/>
    <property type="project" value="TreeGrafter"/>
</dbReference>
<feature type="compositionally biased region" description="Low complexity" evidence="13">
    <location>
        <begin position="73"/>
        <end position="83"/>
    </location>
</feature>
<dbReference type="InterPro" id="IPR000569">
    <property type="entry name" value="HECT_dom"/>
</dbReference>
<dbReference type="Gene3D" id="3.30.720.50">
    <property type="match status" value="1"/>
</dbReference>
<dbReference type="Gene3D" id="3.30.2410.10">
    <property type="entry name" value="Hect, E3 ligase catalytic domain"/>
    <property type="match status" value="1"/>
</dbReference>
<feature type="domain" description="WWE" evidence="15">
    <location>
        <begin position="765"/>
        <end position="842"/>
    </location>
</feature>
<feature type="region of interest" description="Disordered" evidence="13">
    <location>
        <begin position="253"/>
        <end position="334"/>
    </location>
</feature>
<keyword evidence="10" id="KW-0539">Nucleus</keyword>
<protein>
    <recommendedName>
        <fullName evidence="12">E3 ubiquitin-protein ligase</fullName>
        <ecNumber evidence="12">2.3.2.26</ecNumber>
    </recommendedName>
</protein>
<keyword evidence="8 11" id="KW-0833">Ubl conjugation pathway</keyword>
<dbReference type="SUPFAM" id="SSF117839">
    <property type="entry name" value="WWE domain"/>
    <property type="match status" value="1"/>
</dbReference>
<feature type="region of interest" description="Disordered" evidence="13">
    <location>
        <begin position="41"/>
        <end position="99"/>
    </location>
</feature>
<dbReference type="CDD" id="cd00078">
    <property type="entry name" value="HECTc"/>
    <property type="match status" value="1"/>
</dbReference>
<feature type="region of interest" description="Disordered" evidence="13">
    <location>
        <begin position="217"/>
        <end position="238"/>
    </location>
</feature>
<evidence type="ECO:0000256" key="3">
    <source>
        <dbReference type="ARBA" id="ARBA00004906"/>
    </source>
</evidence>
<evidence type="ECO:0000256" key="4">
    <source>
        <dbReference type="ARBA" id="ARBA00006331"/>
    </source>
</evidence>
<dbReference type="SMART" id="SM00678">
    <property type="entry name" value="WWE"/>
    <property type="match status" value="1"/>
</dbReference>
<feature type="active site" description="Glycyl thioester intermediate" evidence="11">
    <location>
        <position position="2137"/>
    </location>
</feature>
<keyword evidence="6 12" id="KW-0808">Transferase</keyword>
<dbReference type="InterPro" id="IPR018123">
    <property type="entry name" value="WWE-dom_subgr"/>
</dbReference>
<comment type="subcellular location">
    <subcellularLocation>
        <location evidence="2">Nucleus</location>
        <location evidence="2">Nucleoplasm</location>
    </subcellularLocation>
</comment>
<feature type="compositionally biased region" description="Low complexity" evidence="13">
    <location>
        <begin position="303"/>
        <end position="320"/>
    </location>
</feature>
<evidence type="ECO:0000256" key="5">
    <source>
        <dbReference type="ARBA" id="ARBA00022553"/>
    </source>
</evidence>
<dbReference type="InterPro" id="IPR016024">
    <property type="entry name" value="ARM-type_fold"/>
</dbReference>
<keyword evidence="9" id="KW-0234">DNA repair</keyword>
<dbReference type="Pfam" id="PF00632">
    <property type="entry name" value="HECT"/>
    <property type="match status" value="1"/>
</dbReference>
<dbReference type="GO" id="GO:0000209">
    <property type="term" value="P:protein polyubiquitination"/>
    <property type="evidence" value="ECO:0007669"/>
    <property type="project" value="TreeGrafter"/>
</dbReference>
<dbReference type="GO" id="GO:0043161">
    <property type="term" value="P:proteasome-mediated ubiquitin-dependent protein catabolic process"/>
    <property type="evidence" value="ECO:0007669"/>
    <property type="project" value="TreeGrafter"/>
</dbReference>
<comment type="pathway">
    <text evidence="3 12">Protein modification; protein ubiquitination.</text>
</comment>
<keyword evidence="5" id="KW-0597">Phosphoprotein</keyword>
<evidence type="ECO:0000256" key="10">
    <source>
        <dbReference type="ARBA" id="ARBA00023242"/>
    </source>
</evidence>
<evidence type="ECO:0000256" key="13">
    <source>
        <dbReference type="SAM" id="MobiDB-lite"/>
    </source>
</evidence>
<evidence type="ECO:0000313" key="17">
    <source>
        <dbReference type="Proteomes" id="UP000790347"/>
    </source>
</evidence>
<evidence type="ECO:0000259" key="14">
    <source>
        <dbReference type="PROSITE" id="PS50237"/>
    </source>
</evidence>
<dbReference type="InterPro" id="IPR035983">
    <property type="entry name" value="Hect_E3_ubiquitin_ligase"/>
</dbReference>
<feature type="compositionally biased region" description="Low complexity" evidence="13">
    <location>
        <begin position="1066"/>
        <end position="1101"/>
    </location>
</feature>
<feature type="domain" description="HECT" evidence="14">
    <location>
        <begin position="1794"/>
        <end position="2170"/>
    </location>
</feature>
<gene>
    <name evidence="16" type="ORF">DERF_001105</name>
</gene>
<dbReference type="SUPFAM" id="SSF56204">
    <property type="entry name" value="Hect, E3 ligase catalytic domain"/>
    <property type="match status" value="1"/>
</dbReference>
<dbReference type="Proteomes" id="UP000790347">
    <property type="component" value="Unassembled WGS sequence"/>
</dbReference>
<dbReference type="InterPro" id="IPR037197">
    <property type="entry name" value="WWE_dom_sf"/>
</dbReference>
<feature type="region of interest" description="Disordered" evidence="13">
    <location>
        <begin position="1537"/>
        <end position="1560"/>
    </location>
</feature>
<dbReference type="InterPro" id="IPR057948">
    <property type="entry name" value="TPR_TRIP12_N"/>
</dbReference>
<feature type="compositionally biased region" description="Basic and acidic residues" evidence="13">
    <location>
        <begin position="1"/>
        <end position="14"/>
    </location>
</feature>
<keyword evidence="17" id="KW-1185">Reference proteome</keyword>
<keyword evidence="7" id="KW-0227">DNA damage</keyword>
<dbReference type="GO" id="GO:0009966">
    <property type="term" value="P:regulation of signal transduction"/>
    <property type="evidence" value="ECO:0007669"/>
    <property type="project" value="UniProtKB-ARBA"/>
</dbReference>
<feature type="region of interest" description="Disordered" evidence="13">
    <location>
        <begin position="348"/>
        <end position="385"/>
    </location>
</feature>
<dbReference type="EMBL" id="ASGP02000001">
    <property type="protein sequence ID" value="KAH9527059.1"/>
    <property type="molecule type" value="Genomic_DNA"/>
</dbReference>
<dbReference type="InterPro" id="IPR011989">
    <property type="entry name" value="ARM-like"/>
</dbReference>
<dbReference type="GO" id="GO:0006281">
    <property type="term" value="P:DNA repair"/>
    <property type="evidence" value="ECO:0007669"/>
    <property type="project" value="UniProtKB-KW"/>
</dbReference>
<feature type="region of interest" description="Disordered" evidence="13">
    <location>
        <begin position="1584"/>
        <end position="1620"/>
    </location>
</feature>
<reference evidence="16" key="2">
    <citation type="journal article" date="2022" name="Res Sq">
        <title>Comparative Genomics Reveals Insights into the Divergent Evolution of Astigmatic Mites and Household Pest Adaptations.</title>
        <authorList>
            <person name="Xiong Q."/>
            <person name="Wan A.T.-Y."/>
            <person name="Liu X.-Y."/>
            <person name="Fung C.S.-H."/>
            <person name="Xiao X."/>
            <person name="Malainual N."/>
            <person name="Hou J."/>
            <person name="Wang L."/>
            <person name="Wang M."/>
            <person name="Yang K."/>
            <person name="Cui Y."/>
            <person name="Leung E."/>
            <person name="Nong W."/>
            <person name="Shin S.-K."/>
            <person name="Au S."/>
            <person name="Jeong K.Y."/>
            <person name="Chew F.T."/>
            <person name="Hui J."/>
            <person name="Leung T.F."/>
            <person name="Tungtrongchitr A."/>
            <person name="Zhong N."/>
            <person name="Liu Z."/>
            <person name="Tsui S."/>
        </authorList>
    </citation>
    <scope>NUCLEOTIDE SEQUENCE</scope>
    <source>
        <strain evidence="16">Derf</strain>
        <tissue evidence="16">Whole organism</tissue>
    </source>
</reference>
<evidence type="ECO:0000256" key="9">
    <source>
        <dbReference type="ARBA" id="ARBA00023204"/>
    </source>
</evidence>
<feature type="compositionally biased region" description="Low complexity" evidence="13">
    <location>
        <begin position="1584"/>
        <end position="1605"/>
    </location>
</feature>
<feature type="compositionally biased region" description="Low complexity" evidence="13">
    <location>
        <begin position="1195"/>
        <end position="1210"/>
    </location>
</feature>
<dbReference type="PANTHER" id="PTHR45670">
    <property type="entry name" value="E3 UBIQUITIN-PROTEIN LIGASE TRIP12"/>
    <property type="match status" value="1"/>
</dbReference>
<evidence type="ECO:0000256" key="8">
    <source>
        <dbReference type="ARBA" id="ARBA00022786"/>
    </source>
</evidence>
<dbReference type="EC" id="2.3.2.26" evidence="12"/>
<feature type="compositionally biased region" description="Low complexity" evidence="13">
    <location>
        <begin position="1136"/>
        <end position="1153"/>
    </location>
</feature>
<proteinExistence type="inferred from homology"/>
<dbReference type="PANTHER" id="PTHR45670:SF13">
    <property type="entry name" value="E3 UBIQUITIN-PROTEIN LIGASE TRIP12"/>
    <property type="match status" value="1"/>
</dbReference>
<dbReference type="InterPro" id="IPR045322">
    <property type="entry name" value="HECTD1/TRIP12-like"/>
</dbReference>
<sequence length="2170" mass="244100">MADRLLNKAPKKDQGTINNNNNLNNNNKIVVETSVKRKKRLLKSSSLSTPSSSSSTTKKLSSNIVVVPSDHTSSSSKESSNKNNNKDKSRSSPVITRSRSRNISEISCFHSNSSSSSSISSLFSQSTTTTTSSKSDSIVVIEASSSSLPTAITTSTSVNKRSTLIDTRENNNCAINRKNTAKRCKLSSSLEQISNDNNTNIGNSLVSSKKRKVIVSKDLSTKHTTTTTTTACNNRNNKRRVQTKNLKLKTEQESIDSFTEQQQQQSSSSGILISNNNKTKNNRNKRSTIETKVSANKKKQKISASDSKNNLKKLSTNNSNETVASGGKRRAAPSSSIINRIVMEQNGSNFSNANINNSSSSQSTNNGNSNETNTTAAHQLNPPGTSAILNTYAMSSPTDNDTEESDMNRLQTILESRALQQHFLGIPRMQNLFYRSFSSSSNTKAQQLLNGLNSAANDSEKLHYVLEMCQILLMGNEDTLVGFPIKAVVPTLINLLSMEHNFEIMHHACRALTYMMESLPRSSIAVLDAIPVFLEKLQVIQCMDVAEQSLSALEMLSRRHNKSILHARGVSACLTYLDFFSIDAQRSALNITANCFQNLSPDDFQYVQDSLSILGSHLTIEDKKCIESICLAFYRLVECYQNDCVIISEIASRELLTNIQNVLMTKPPILSTGPFVNVIRMLSIMCLSCSQIAVELLKLNICETLKCLLLCGENNNNNNNNNNMKEKNDEMNLISRSPQEICELTAFIAELMPSLPSSGIFSIDTLFSKSNLQSSEVAIWQWKDDRGLWQAFNVVDNKIIESAHQSGEDELELASLNRTYIVDFNSMQKICEDTGNSYAIQRKTNTFTSSELHARNTMQTIDPRSEFIYNEHRLSSNFIKFVFKVLYEVYNNSAGYSVRYKCLNAILRIIYYAPRELMISILEDQSISSSIATMLASQDLRIVVCAVQMCNIFMEKLPDIFSIFFQREGVIHQIRKLYSDETRFIHGDNNNIKSLQLLSSSSRDMLMMNNNNNNKTPLSSTSGNNTGSSIVYTNSPMAILENAQMILNRTASESISAVIESSLMPTNFSSQTHSNTNQSSKSSSSSSSNNKISQQQSVQNSDQLSSGRNEENSRRKRTRKSIPVSGSRNLINYEHSSTNENNGNNTTTTSDNDLNICSSLSTTYLNNLPFLMSETINGANLNMTAGAVTATNNHSSKSNSSSSTRLGSSSKDFLQRLNPTRWARWTQNSVNPNSNVIPTTSNVTAIAKEMVASTQKSSNSNKDKIKSWIKEQGKIFDDKYFLKTDANEKESHLSSNILADLNQAINLLKQDSTKGLLSIKNILMDSDLSSFELIHSGLVANLFSFLTINTTDNIMMAENNLRTFLHIFIGAPKSEMAENIDQLNFDTKPMAILVNKLNACVSQLEQFPVRVQDYAVHPRSSHAFKMINSHLLKISLNRHPSCTNLKKYKGPLIKLDPFTTVHAIERYLLAKGYGRIKDSDDDQSDDDLSDDDTFDINLSSSSQMQTRHRLQLLIHEHVLPYNISLYQVIKQFMSNDNIDNDGGNGGGGDDGHHHHQQQQNNSKFWGSTFPIYYRLSTDANTLNASTTNSSVSSSSNNINNNNNGRSRSKSKSKTSANKKKDELWLEGRITKNVSPLEPYIRNNITINVNANDQSVEVIALLRVLYGINRYWGHLYKFSHIYNPAIPLKEFTNNKLTVKANRQLQDPVVIMTGGLPNWLSELAYACPFMFPFEIRYLLFYVVCFDRDRALYRLFENTQEFSSSDNRERFLTPRLEKRRKLISRNEIFRSAETLFNDVSNSKSMLEIQYENEVGTGLGPTLEFYALVSKEFQRAEFEMWRGEVLTSNIKNEKPDNFVNYINSNYGLFPAPIGRNTKPSISTKIKHRFKLLGKFMAKALMDFRMIDINLNIIFYKWVLCEELTLSVSDLYHLDYTFFSSISQMYKIAQRKSKMNVNSNSELLKLQGSSIEDLNIDFIMPGYPNIELRKGGKDMAVTLNNLENYIELVSCWSLMEGVTKQMEAFKEGFNSVFELSRLKLFYPEELQQLFCGSGYKSWDPKTLMESCKIDHGFTHESRAIKFLFEILSSYNAEEQRKFLQFLTGFPRLPIGGFKSLNPPFTIVKKNPTESDNPNCLPSVMTCVNYLKLPDYPTVDIMREKLNIAISEGQFSFHLS</sequence>
<dbReference type="InterPro" id="IPR004170">
    <property type="entry name" value="WWE_dom"/>
</dbReference>
<feature type="region of interest" description="Disordered" evidence="13">
    <location>
        <begin position="1190"/>
        <end position="1211"/>
    </location>
</feature>
<accession>A0A922I8T2</accession>
<dbReference type="PROSITE" id="PS50918">
    <property type="entry name" value="WWE"/>
    <property type="match status" value="1"/>
</dbReference>
<evidence type="ECO:0000313" key="16">
    <source>
        <dbReference type="EMBL" id="KAH9527059.1"/>
    </source>
</evidence>
<feature type="compositionally biased region" description="Low complexity" evidence="13">
    <location>
        <begin position="261"/>
        <end position="279"/>
    </location>
</feature>
<feature type="region of interest" description="Disordered" evidence="13">
    <location>
        <begin position="1066"/>
        <end position="1153"/>
    </location>
</feature>
<evidence type="ECO:0000259" key="15">
    <source>
        <dbReference type="PROSITE" id="PS50918"/>
    </source>
</evidence>
<dbReference type="Pfam" id="PF02825">
    <property type="entry name" value="WWE"/>
    <property type="match status" value="1"/>
</dbReference>
<feature type="region of interest" description="Disordered" evidence="13">
    <location>
        <begin position="1"/>
        <end position="25"/>
    </location>
</feature>
<dbReference type="Pfam" id="PF25579">
    <property type="entry name" value="TPR_TRIP12_N"/>
    <property type="match status" value="1"/>
</dbReference>
<evidence type="ECO:0000256" key="1">
    <source>
        <dbReference type="ARBA" id="ARBA00000885"/>
    </source>
</evidence>
<dbReference type="Gene3D" id="1.25.10.10">
    <property type="entry name" value="Leucine-rich Repeat Variant"/>
    <property type="match status" value="1"/>
</dbReference>
<dbReference type="SUPFAM" id="SSF48371">
    <property type="entry name" value="ARM repeat"/>
    <property type="match status" value="1"/>
</dbReference>
<comment type="caution">
    <text evidence="16">The sequence shown here is derived from an EMBL/GenBank/DDBJ whole genome shotgun (WGS) entry which is preliminary data.</text>
</comment>
<dbReference type="PROSITE" id="PS50237">
    <property type="entry name" value="HECT"/>
    <property type="match status" value="1"/>
</dbReference>
<feature type="compositionally biased region" description="Low complexity" evidence="13">
    <location>
        <begin position="43"/>
        <end position="62"/>
    </location>
</feature>
<evidence type="ECO:0000256" key="12">
    <source>
        <dbReference type="RuleBase" id="RU369009"/>
    </source>
</evidence>
<evidence type="ECO:0000256" key="11">
    <source>
        <dbReference type="PROSITE-ProRule" id="PRU00104"/>
    </source>
</evidence>
<dbReference type="GO" id="GO:0008270">
    <property type="term" value="F:zinc ion binding"/>
    <property type="evidence" value="ECO:0007669"/>
    <property type="project" value="InterPro"/>
</dbReference>
<dbReference type="FunFam" id="3.30.2410.10:FF:000005">
    <property type="entry name" value="E3 ubiquitin-protein ligase TRIP12 isoform X1"/>
    <property type="match status" value="1"/>
</dbReference>
<reference evidence="16" key="1">
    <citation type="submission" date="2013-05" db="EMBL/GenBank/DDBJ databases">
        <authorList>
            <person name="Yim A.K.Y."/>
            <person name="Chan T.F."/>
            <person name="Ji K.M."/>
            <person name="Liu X.Y."/>
            <person name="Zhou J.W."/>
            <person name="Li R.Q."/>
            <person name="Yang K.Y."/>
            <person name="Li J."/>
            <person name="Li M."/>
            <person name="Law P.T.W."/>
            <person name="Wu Y.L."/>
            <person name="Cai Z.L."/>
            <person name="Qin H."/>
            <person name="Bao Y."/>
            <person name="Leung R.K.K."/>
            <person name="Ng P.K.S."/>
            <person name="Zou J."/>
            <person name="Zhong X.J."/>
            <person name="Ran P.X."/>
            <person name="Zhong N.S."/>
            <person name="Liu Z.G."/>
            <person name="Tsui S.K.W."/>
        </authorList>
    </citation>
    <scope>NUCLEOTIDE SEQUENCE</scope>
    <source>
        <strain evidence="16">Derf</strain>
        <tissue evidence="16">Whole organism</tissue>
    </source>
</reference>
<comment type="catalytic activity">
    <reaction evidence="1 12">
        <text>S-ubiquitinyl-[E2 ubiquitin-conjugating enzyme]-L-cysteine + [acceptor protein]-L-lysine = [E2 ubiquitin-conjugating enzyme]-L-cysteine + N(6)-ubiquitinyl-[acceptor protein]-L-lysine.</text>
        <dbReference type="EC" id="2.3.2.26"/>
    </reaction>
</comment>
<feature type="compositionally biased region" description="Low complexity" evidence="13">
    <location>
        <begin position="348"/>
        <end position="375"/>
    </location>
</feature>
<comment type="similarity">
    <text evidence="4 12">Belongs to the UPL family. K-HECT subfamily.</text>
</comment>
<feature type="region of interest" description="Disordered" evidence="13">
    <location>
        <begin position="1006"/>
        <end position="1027"/>
    </location>
</feature>
<feature type="compositionally biased region" description="Polar residues" evidence="13">
    <location>
        <begin position="376"/>
        <end position="385"/>
    </location>
</feature>
<dbReference type="Gene3D" id="3.90.1750.10">
    <property type="entry name" value="Hect, E3 ligase catalytic domains"/>
    <property type="match status" value="1"/>
</dbReference>
<evidence type="ECO:0000256" key="2">
    <source>
        <dbReference type="ARBA" id="ARBA00004642"/>
    </source>
</evidence>
<evidence type="ECO:0000256" key="6">
    <source>
        <dbReference type="ARBA" id="ARBA00022679"/>
    </source>
</evidence>
<dbReference type="SMART" id="SM00119">
    <property type="entry name" value="HECTc"/>
    <property type="match status" value="1"/>
</dbReference>
<evidence type="ECO:0000256" key="7">
    <source>
        <dbReference type="ARBA" id="ARBA00022763"/>
    </source>
</evidence>
<dbReference type="GO" id="GO:0061630">
    <property type="term" value="F:ubiquitin protein ligase activity"/>
    <property type="evidence" value="ECO:0007669"/>
    <property type="project" value="UniProtKB-UniRule"/>
</dbReference>
<organism evidence="16 17">
    <name type="scientific">Dermatophagoides farinae</name>
    <name type="common">American house dust mite</name>
    <dbReference type="NCBI Taxonomy" id="6954"/>
    <lineage>
        <taxon>Eukaryota</taxon>
        <taxon>Metazoa</taxon>
        <taxon>Ecdysozoa</taxon>
        <taxon>Arthropoda</taxon>
        <taxon>Chelicerata</taxon>
        <taxon>Arachnida</taxon>
        <taxon>Acari</taxon>
        <taxon>Acariformes</taxon>
        <taxon>Sarcoptiformes</taxon>
        <taxon>Astigmata</taxon>
        <taxon>Psoroptidia</taxon>
        <taxon>Analgoidea</taxon>
        <taxon>Pyroglyphidae</taxon>
        <taxon>Dermatophagoidinae</taxon>
        <taxon>Dermatophagoides</taxon>
    </lineage>
</organism>